<dbReference type="PANTHER" id="PTHR43845:SF1">
    <property type="entry name" value="BLR5969 PROTEIN"/>
    <property type="match status" value="1"/>
</dbReference>
<name>A0A849P2R4_9BURK</name>
<dbReference type="AlphaFoldDB" id="A0A849P2R4"/>
<evidence type="ECO:0000313" key="3">
    <source>
        <dbReference type="Proteomes" id="UP000537862"/>
    </source>
</evidence>
<evidence type="ECO:0000313" key="2">
    <source>
        <dbReference type="EMBL" id="NOL50654.1"/>
    </source>
</evidence>
<dbReference type="RefSeq" id="WP_171679359.1">
    <property type="nucleotide sequence ID" value="NZ_JABGBN010000001.1"/>
</dbReference>
<accession>A0A849P2R4</accession>
<dbReference type="InterPro" id="IPR042099">
    <property type="entry name" value="ANL_N_sf"/>
</dbReference>
<dbReference type="InterPro" id="IPR000873">
    <property type="entry name" value="AMP-dep_synth/lig_dom"/>
</dbReference>
<comment type="caution">
    <text evidence="2">The sequence shown here is derived from an EMBL/GenBank/DDBJ whole genome shotgun (WGS) entry which is preliminary data.</text>
</comment>
<dbReference type="EMBL" id="JABGBN010000001">
    <property type="protein sequence ID" value="NOL50654.1"/>
    <property type="molecule type" value="Genomic_DNA"/>
</dbReference>
<keyword evidence="3" id="KW-1185">Reference proteome</keyword>
<proteinExistence type="predicted"/>
<reference evidence="2 3" key="1">
    <citation type="submission" date="2020-05" db="EMBL/GenBank/DDBJ databases">
        <authorList>
            <person name="Niu N."/>
        </authorList>
    </citation>
    <scope>NUCLEOTIDE SEQUENCE [LARGE SCALE GENOMIC DNA]</scope>
    <source>
        <strain evidence="2 3">3340-03</strain>
    </source>
</reference>
<organism evidence="2 3">
    <name type="scientific">Pelistega suis</name>
    <dbReference type="NCBI Taxonomy" id="1631957"/>
    <lineage>
        <taxon>Bacteria</taxon>
        <taxon>Pseudomonadati</taxon>
        <taxon>Pseudomonadota</taxon>
        <taxon>Betaproteobacteria</taxon>
        <taxon>Burkholderiales</taxon>
        <taxon>Alcaligenaceae</taxon>
        <taxon>Pelistega</taxon>
    </lineage>
</organism>
<evidence type="ECO:0000259" key="1">
    <source>
        <dbReference type="Pfam" id="PF00501"/>
    </source>
</evidence>
<dbReference type="PANTHER" id="PTHR43845">
    <property type="entry name" value="BLR5969 PROTEIN"/>
    <property type="match status" value="1"/>
</dbReference>
<dbReference type="Gene3D" id="3.40.50.12780">
    <property type="entry name" value="N-terminal domain of ligase-like"/>
    <property type="match status" value="1"/>
</dbReference>
<protein>
    <submittedName>
        <fullName evidence="2">AMP-binding protein</fullName>
    </submittedName>
</protein>
<sequence>MSKDFYDSQETLSAEERELQLFSVLRDNLRQLGDKVPALAKQIEGINISNLNSRADLAAIPVIRKYELLKAQTEARQTLAATDDEKQRIFGGFSAVGWGQAARVFCSPGPIFEPEVARTDYWRMARALYAAGVRKGMLVHNCFAYHFTPAGSMFESAALAIGATVFPAGVGQTEMQVTAIHDLKPHAYTGTPSFLRIIIEKAEELGVDISSIKHALFSAEAFPPSLQKWFADKGVDGYQAYGTADLGLIAYETKARDGLVIAEDIILEIVKPGTNDPVPDGEVGEVVVTTLNPDYPLLRFGTGDLSVIMPGNSPCGRTNRRIKGWMGRADQSVKVRGAMVHPSLVDKVVKRHPEIKRARLVVTGATGKDEVSLFVETKQTPSDTLTAAILESIKEFIKLRTAVVYKNEGEIKNDGLVIEDARSYD</sequence>
<feature type="domain" description="AMP-dependent synthetase/ligase" evidence="1">
    <location>
        <begin position="151"/>
        <end position="289"/>
    </location>
</feature>
<dbReference type="SUPFAM" id="SSF56801">
    <property type="entry name" value="Acetyl-CoA synthetase-like"/>
    <property type="match status" value="1"/>
</dbReference>
<dbReference type="InterPro" id="IPR045851">
    <property type="entry name" value="AMP-bd_C_sf"/>
</dbReference>
<dbReference type="Pfam" id="PF00501">
    <property type="entry name" value="AMP-binding"/>
    <property type="match status" value="1"/>
</dbReference>
<dbReference type="Gene3D" id="3.30.300.30">
    <property type="match status" value="1"/>
</dbReference>
<gene>
    <name evidence="2" type="ORF">HKX39_00490</name>
</gene>
<dbReference type="Proteomes" id="UP000537862">
    <property type="component" value="Unassembled WGS sequence"/>
</dbReference>